<feature type="region of interest" description="Disordered" evidence="1">
    <location>
        <begin position="139"/>
        <end position="165"/>
    </location>
</feature>
<reference evidence="3" key="1">
    <citation type="submission" date="2024-04" db="EMBL/GenBank/DDBJ databases">
        <authorList>
            <person name="Shaw F."/>
            <person name="Minotto A."/>
        </authorList>
    </citation>
    <scope>NUCLEOTIDE SEQUENCE [LARGE SCALE GENOMIC DNA]</scope>
</reference>
<feature type="compositionally biased region" description="Polar residues" evidence="1">
    <location>
        <begin position="742"/>
        <end position="751"/>
    </location>
</feature>
<feature type="compositionally biased region" description="Low complexity" evidence="1">
    <location>
        <begin position="142"/>
        <end position="156"/>
    </location>
</feature>
<dbReference type="Proteomes" id="UP001497453">
    <property type="component" value="Chromosome 1"/>
</dbReference>
<sequence>MGRPLVSQTNSQHPSHCSCPGCFQSHPIPQSRATNRTPFVVDLPGDRSIGQRPIARSRIDAPIGRRQSALTSTTTVPSNQTTQSHLEDTLGTSINTPRLTPQTLQTIEQTTDSLRRVTTAIETAYQNLAVVRDNIRVNMDGNNSTNSTSDRTTVNNGGRSLFNSDMAPSHSAIVLADGTEVISPVRPNSRTGLTSNAVGGPSRSGAGTRTSAQRSPLSSAAALREGSYSQYMERYTREYYDRQNRIPRPVSDTPSSSATTRQNSIPAGSAALPGRPTTLSNPGVGSLESFVERLRTAVRRTESHQSDSSDGEDNLGFPNPWNRSASERRAETQRNDRHDWEHWLISPPTPPLPAPNTSNPRDESTDDLPENDASLFFGAFRRNGAAFDPDDPSTTLGRRVTARAAAAAARNSERNNSDSAADAFGDTVFERASDLANRLEGHLDRLARHRTDLLEASNGLRRGSSSTSSSPNVVRSLTATVTVGPTSRPHTRTQRSRPTGRMRTEDEVYQTPSQRTPGRTSHVDRNGRLSYNPTLPASHPLAYIHVNPSVPIPGLTSQDFHRIDPVSGRRRRYSIISPVRDGADGVHTVTMSDSSSEDDDDDGLALRRRRVRPRPVRIRHARALSHGDRVPSTDELASMAAANRDMTSTRPRAARVRGTRRNLSRDRMPLLSLVSDHDDDEELFPVNRPIRLNDTDRDRDREDGARRRTPWFDYMRNRAQEYASRLETHETIRDLVEDSGEPPSTWSSSTDARPPPLPSLQPITLPMFSVGRDEPGTARVNINRAQFDSMRLPGFNPPTSSVDSDVAPTEIAEPDSGVWNEEDEPLMYGSSDPFIPSISPLSRVQTVKKKVIHRLPSNLIFVSARARFAGR</sequence>
<dbReference type="EMBL" id="OZ037944">
    <property type="protein sequence ID" value="CAL1696652.1"/>
    <property type="molecule type" value="Genomic_DNA"/>
</dbReference>
<protein>
    <submittedName>
        <fullName evidence="2">Uncharacterized protein</fullName>
    </submittedName>
</protein>
<feature type="compositionally biased region" description="Basic residues" evidence="1">
    <location>
        <begin position="652"/>
        <end position="662"/>
    </location>
</feature>
<feature type="compositionally biased region" description="Basic and acidic residues" evidence="1">
    <location>
        <begin position="325"/>
        <end position="342"/>
    </location>
</feature>
<feature type="compositionally biased region" description="Basic residues" evidence="1">
    <location>
        <begin position="489"/>
        <end position="500"/>
    </location>
</feature>
<evidence type="ECO:0000313" key="3">
    <source>
        <dbReference type="Proteomes" id="UP001497453"/>
    </source>
</evidence>
<gene>
    <name evidence="2" type="ORF">GFSPODELE1_LOCUS1294</name>
</gene>
<feature type="region of interest" description="Disordered" evidence="1">
    <location>
        <begin position="584"/>
        <end position="611"/>
    </location>
</feature>
<feature type="compositionally biased region" description="Polar residues" evidence="1">
    <location>
        <begin position="186"/>
        <end position="197"/>
    </location>
</feature>
<organism evidence="2 3">
    <name type="scientific">Somion occarium</name>
    <dbReference type="NCBI Taxonomy" id="3059160"/>
    <lineage>
        <taxon>Eukaryota</taxon>
        <taxon>Fungi</taxon>
        <taxon>Dikarya</taxon>
        <taxon>Basidiomycota</taxon>
        <taxon>Agaricomycotina</taxon>
        <taxon>Agaricomycetes</taxon>
        <taxon>Polyporales</taxon>
        <taxon>Cerrenaceae</taxon>
        <taxon>Somion</taxon>
    </lineage>
</organism>
<feature type="region of interest" description="Disordered" evidence="1">
    <location>
        <begin position="239"/>
        <end position="371"/>
    </location>
</feature>
<proteinExistence type="predicted"/>
<feature type="region of interest" description="Disordered" evidence="1">
    <location>
        <begin position="457"/>
        <end position="526"/>
    </location>
</feature>
<feature type="region of interest" description="Disordered" evidence="1">
    <location>
        <begin position="28"/>
        <end position="84"/>
    </location>
</feature>
<feature type="compositionally biased region" description="Polar residues" evidence="1">
    <location>
        <begin position="205"/>
        <end position="218"/>
    </location>
</feature>
<feature type="compositionally biased region" description="Basic and acidic residues" evidence="1">
    <location>
        <begin position="290"/>
        <end position="307"/>
    </location>
</feature>
<keyword evidence="3" id="KW-1185">Reference proteome</keyword>
<feature type="region of interest" description="Disordered" evidence="1">
    <location>
        <begin position="640"/>
        <end position="663"/>
    </location>
</feature>
<feature type="region of interest" description="Disordered" evidence="1">
    <location>
        <begin position="737"/>
        <end position="761"/>
    </location>
</feature>
<feature type="compositionally biased region" description="Low complexity" evidence="1">
    <location>
        <begin position="457"/>
        <end position="477"/>
    </location>
</feature>
<evidence type="ECO:0000313" key="2">
    <source>
        <dbReference type="EMBL" id="CAL1696652.1"/>
    </source>
</evidence>
<feature type="compositionally biased region" description="Low complexity" evidence="1">
    <location>
        <begin position="71"/>
        <end position="84"/>
    </location>
</feature>
<feature type="compositionally biased region" description="Polar residues" evidence="1">
    <location>
        <begin position="28"/>
        <end position="37"/>
    </location>
</feature>
<feature type="compositionally biased region" description="Polar residues" evidence="1">
    <location>
        <begin position="510"/>
        <end position="519"/>
    </location>
</feature>
<feature type="compositionally biased region" description="Polar residues" evidence="1">
    <location>
        <begin position="252"/>
        <end position="266"/>
    </location>
</feature>
<feature type="region of interest" description="Disordered" evidence="1">
    <location>
        <begin position="183"/>
        <end position="223"/>
    </location>
</feature>
<accession>A0ABP1CPP7</accession>
<name>A0ABP1CPP7_9APHY</name>
<evidence type="ECO:0000256" key="1">
    <source>
        <dbReference type="SAM" id="MobiDB-lite"/>
    </source>
</evidence>